<dbReference type="EnsemblMetazoa" id="PPA42949.1">
    <property type="protein sequence ID" value="PPA42949.1"/>
    <property type="gene ID" value="WBGene00281318"/>
</dbReference>
<proteinExistence type="predicted"/>
<organism evidence="1 2">
    <name type="scientific">Pristionchus pacificus</name>
    <name type="common">Parasitic nematode worm</name>
    <dbReference type="NCBI Taxonomy" id="54126"/>
    <lineage>
        <taxon>Eukaryota</taxon>
        <taxon>Metazoa</taxon>
        <taxon>Ecdysozoa</taxon>
        <taxon>Nematoda</taxon>
        <taxon>Chromadorea</taxon>
        <taxon>Rhabditida</taxon>
        <taxon>Rhabditina</taxon>
        <taxon>Diplogasteromorpha</taxon>
        <taxon>Diplogasteroidea</taxon>
        <taxon>Neodiplogasteridae</taxon>
        <taxon>Pristionchus</taxon>
    </lineage>
</organism>
<dbReference type="Proteomes" id="UP000005239">
    <property type="component" value="Unassembled WGS sequence"/>
</dbReference>
<gene>
    <name evidence="1" type="primary">WBGene00281318</name>
</gene>
<sequence length="111" mass="12839">MNGRIPMIVEHGTECLKVMQQLMWLSEMSMTDEEFVKYKKLFTMEQEPPHSFSPLSLVYLETFLYVIGGLLLCSIATFLLEIVVHRTGVLKRAFKRISRTSLLQAFFPHGL</sequence>
<name>A0A2A6CUS2_PRIPA</name>
<evidence type="ECO:0000313" key="2">
    <source>
        <dbReference type="Proteomes" id="UP000005239"/>
    </source>
</evidence>
<protein>
    <submittedName>
        <fullName evidence="1">Uncharacterized protein</fullName>
    </submittedName>
</protein>
<dbReference type="AlphaFoldDB" id="A0A2A6CUS2"/>
<reference evidence="1" key="2">
    <citation type="submission" date="2022-06" db="UniProtKB">
        <authorList>
            <consortium name="EnsemblMetazoa"/>
        </authorList>
    </citation>
    <scope>IDENTIFICATION</scope>
    <source>
        <strain evidence="1">PS312</strain>
    </source>
</reference>
<accession>A0A8R1UZZ1</accession>
<accession>A0A2A6CUS2</accession>
<evidence type="ECO:0000313" key="1">
    <source>
        <dbReference type="EnsemblMetazoa" id="PPA42949.1"/>
    </source>
</evidence>
<reference evidence="2" key="1">
    <citation type="journal article" date="2008" name="Nat. Genet.">
        <title>The Pristionchus pacificus genome provides a unique perspective on nematode lifestyle and parasitism.</title>
        <authorList>
            <person name="Dieterich C."/>
            <person name="Clifton S.W."/>
            <person name="Schuster L.N."/>
            <person name="Chinwalla A."/>
            <person name="Delehaunty K."/>
            <person name="Dinkelacker I."/>
            <person name="Fulton L."/>
            <person name="Fulton R."/>
            <person name="Godfrey J."/>
            <person name="Minx P."/>
            <person name="Mitreva M."/>
            <person name="Roeseler W."/>
            <person name="Tian H."/>
            <person name="Witte H."/>
            <person name="Yang S.P."/>
            <person name="Wilson R.K."/>
            <person name="Sommer R.J."/>
        </authorList>
    </citation>
    <scope>NUCLEOTIDE SEQUENCE [LARGE SCALE GENOMIC DNA]</scope>
    <source>
        <strain evidence="2">PS312</strain>
    </source>
</reference>
<keyword evidence="2" id="KW-1185">Reference proteome</keyword>